<evidence type="ECO:0000256" key="1">
    <source>
        <dbReference type="ARBA" id="ARBA00004141"/>
    </source>
</evidence>
<comment type="subcellular location">
    <subcellularLocation>
        <location evidence="1">Membrane</location>
        <topology evidence="1">Multi-pass membrane protein</topology>
    </subcellularLocation>
</comment>
<dbReference type="InterPro" id="IPR018108">
    <property type="entry name" value="MCP_transmembrane"/>
</dbReference>
<keyword evidence="3" id="KW-0813">Transport</keyword>
<dbReference type="InterPro" id="IPR002067">
    <property type="entry name" value="MCP"/>
</dbReference>
<gene>
    <name evidence="8" type="ORF">HF086_001715</name>
</gene>
<evidence type="ECO:0000256" key="6">
    <source>
        <dbReference type="ARBA" id="ARBA00023136"/>
    </source>
</evidence>
<accession>A0A922MPP4</accession>
<evidence type="ECO:0000256" key="7">
    <source>
        <dbReference type="SAM" id="MobiDB-lite"/>
    </source>
</evidence>
<keyword evidence="6" id="KW-0472">Membrane</keyword>
<dbReference type="Gene3D" id="1.50.40.10">
    <property type="entry name" value="Mitochondrial carrier domain"/>
    <property type="match status" value="1"/>
</dbReference>
<dbReference type="PRINTS" id="PR00926">
    <property type="entry name" value="MITOCARRIER"/>
</dbReference>
<comment type="similarity">
    <text evidence="2">Belongs to the mitochondrial carrier (TC 2.A.29) family.</text>
</comment>
<dbReference type="Pfam" id="PF00153">
    <property type="entry name" value="Mito_carr"/>
    <property type="match status" value="1"/>
</dbReference>
<evidence type="ECO:0000313" key="8">
    <source>
        <dbReference type="EMBL" id="KAH9640363.1"/>
    </source>
</evidence>
<keyword evidence="5" id="KW-0677">Repeat</keyword>
<name>A0A922MPP4_SPOEX</name>
<evidence type="ECO:0000256" key="4">
    <source>
        <dbReference type="ARBA" id="ARBA00022692"/>
    </source>
</evidence>
<evidence type="ECO:0000256" key="5">
    <source>
        <dbReference type="ARBA" id="ARBA00022737"/>
    </source>
</evidence>
<feature type="region of interest" description="Disordered" evidence="7">
    <location>
        <begin position="1"/>
        <end position="35"/>
    </location>
</feature>
<keyword evidence="4" id="KW-0812">Transmembrane</keyword>
<evidence type="ECO:0000256" key="2">
    <source>
        <dbReference type="ARBA" id="ARBA00006375"/>
    </source>
</evidence>
<proteinExistence type="inferred from homology"/>
<dbReference type="InterPro" id="IPR023395">
    <property type="entry name" value="MCP_dom_sf"/>
</dbReference>
<protein>
    <submittedName>
        <fullName evidence="8">Uncharacterized protein</fullName>
    </submittedName>
</protein>
<sequence length="76" mass="7890">MAVGEARVPLLHGDRQAPAHTHHEPAVHKAPLDHSGLGRGTTVVTSLIAGATAGAIAKTAIAPLDRTKINFQISRL</sequence>
<comment type="caution">
    <text evidence="8">The sequence shown here is derived from an EMBL/GenBank/DDBJ whole genome shotgun (WGS) entry which is preliminary data.</text>
</comment>
<dbReference type="SUPFAM" id="SSF103506">
    <property type="entry name" value="Mitochondrial carrier"/>
    <property type="match status" value="1"/>
</dbReference>
<dbReference type="GO" id="GO:0055085">
    <property type="term" value="P:transmembrane transport"/>
    <property type="evidence" value="ECO:0007669"/>
    <property type="project" value="InterPro"/>
</dbReference>
<dbReference type="GO" id="GO:0016020">
    <property type="term" value="C:membrane"/>
    <property type="evidence" value="ECO:0007669"/>
    <property type="project" value="UniProtKB-SubCell"/>
</dbReference>
<feature type="compositionally biased region" description="Basic and acidic residues" evidence="7">
    <location>
        <begin position="12"/>
        <end position="32"/>
    </location>
</feature>
<evidence type="ECO:0000256" key="3">
    <source>
        <dbReference type="ARBA" id="ARBA00022448"/>
    </source>
</evidence>
<dbReference type="Proteomes" id="UP000814243">
    <property type="component" value="Unassembled WGS sequence"/>
</dbReference>
<evidence type="ECO:0000313" key="9">
    <source>
        <dbReference type="Proteomes" id="UP000814243"/>
    </source>
</evidence>
<reference evidence="8" key="1">
    <citation type="journal article" date="2021" name="G3 (Bethesda)">
        <title>Genome and transcriptome analysis of the beet armyworm Spodoptera exigua reveals targets for pest control. .</title>
        <authorList>
            <person name="Simon S."/>
            <person name="Breeschoten T."/>
            <person name="Jansen H.J."/>
            <person name="Dirks R.P."/>
            <person name="Schranz M.E."/>
            <person name="Ros V.I.D."/>
        </authorList>
    </citation>
    <scope>NUCLEOTIDE SEQUENCE</scope>
    <source>
        <strain evidence="8">TB_SE_WUR_2020</strain>
    </source>
</reference>
<organism evidence="8 9">
    <name type="scientific">Spodoptera exigua</name>
    <name type="common">Beet armyworm</name>
    <name type="synonym">Noctua fulgens</name>
    <dbReference type="NCBI Taxonomy" id="7107"/>
    <lineage>
        <taxon>Eukaryota</taxon>
        <taxon>Metazoa</taxon>
        <taxon>Ecdysozoa</taxon>
        <taxon>Arthropoda</taxon>
        <taxon>Hexapoda</taxon>
        <taxon>Insecta</taxon>
        <taxon>Pterygota</taxon>
        <taxon>Neoptera</taxon>
        <taxon>Endopterygota</taxon>
        <taxon>Lepidoptera</taxon>
        <taxon>Glossata</taxon>
        <taxon>Ditrysia</taxon>
        <taxon>Noctuoidea</taxon>
        <taxon>Noctuidae</taxon>
        <taxon>Amphipyrinae</taxon>
        <taxon>Spodoptera</taxon>
    </lineage>
</organism>
<dbReference type="AlphaFoldDB" id="A0A922MPP4"/>
<dbReference type="EMBL" id="JACEFF010000286">
    <property type="protein sequence ID" value="KAH9640363.1"/>
    <property type="molecule type" value="Genomic_DNA"/>
</dbReference>